<dbReference type="OrthoDB" id="9797743at2"/>
<evidence type="ECO:0000256" key="3">
    <source>
        <dbReference type="ARBA" id="ARBA00022723"/>
    </source>
</evidence>
<proteinExistence type="inferred from homology"/>
<dbReference type="InterPro" id="IPR051600">
    <property type="entry name" value="Beta-PGM-like"/>
</dbReference>
<dbReference type="SFLD" id="SFLDS00003">
    <property type="entry name" value="Haloacid_Dehalogenase"/>
    <property type="match status" value="1"/>
</dbReference>
<dbReference type="PANTHER" id="PTHR46193:SF10">
    <property type="entry name" value="6-PHOSPHOGLUCONATE PHOSPHATASE"/>
    <property type="match status" value="1"/>
</dbReference>
<dbReference type="AlphaFoldDB" id="A0A1S1Z4C4"/>
<name>A0A1S1Z4C4_FLAPC</name>
<dbReference type="GO" id="GO:0046872">
    <property type="term" value="F:metal ion binding"/>
    <property type="evidence" value="ECO:0007669"/>
    <property type="project" value="UniProtKB-KW"/>
</dbReference>
<dbReference type="STRING" id="915059.NH26_18200"/>
<dbReference type="Gene3D" id="1.10.150.240">
    <property type="entry name" value="Putative phosphatase, domain 2"/>
    <property type="match status" value="1"/>
</dbReference>
<keyword evidence="4" id="KW-0460">Magnesium</keyword>
<dbReference type="InterPro" id="IPR023214">
    <property type="entry name" value="HAD_sf"/>
</dbReference>
<accession>A0A1S1Z4C4</accession>
<dbReference type="Pfam" id="PF13419">
    <property type="entry name" value="HAD_2"/>
    <property type="match status" value="1"/>
</dbReference>
<evidence type="ECO:0000256" key="2">
    <source>
        <dbReference type="ARBA" id="ARBA00006171"/>
    </source>
</evidence>
<reference evidence="5 6" key="1">
    <citation type="journal article" date="2012" name="Int. J. Syst. Evol. Microbiol.">
        <title>Flammeovirga pacifica sp. nov., isolated from deep-sea sediment.</title>
        <authorList>
            <person name="Xu H."/>
            <person name="Fu Y."/>
            <person name="Yang N."/>
            <person name="Ding Z."/>
            <person name="Lai Q."/>
            <person name="Zeng R."/>
        </authorList>
    </citation>
    <scope>NUCLEOTIDE SEQUENCE [LARGE SCALE GENOMIC DNA]</scope>
    <source>
        <strain evidence="6">DSM 24597 / LMG 26175 / WPAGA1</strain>
    </source>
</reference>
<dbReference type="Proteomes" id="UP000179797">
    <property type="component" value="Unassembled WGS sequence"/>
</dbReference>
<protein>
    <recommendedName>
        <fullName evidence="7">HAD family hydrolase</fullName>
    </recommendedName>
</protein>
<dbReference type="InterPro" id="IPR023198">
    <property type="entry name" value="PGP-like_dom2"/>
</dbReference>
<organism evidence="5 6">
    <name type="scientific">Flammeovirga pacifica</name>
    <dbReference type="NCBI Taxonomy" id="915059"/>
    <lineage>
        <taxon>Bacteria</taxon>
        <taxon>Pseudomonadati</taxon>
        <taxon>Bacteroidota</taxon>
        <taxon>Cytophagia</taxon>
        <taxon>Cytophagales</taxon>
        <taxon>Flammeovirgaceae</taxon>
        <taxon>Flammeovirga</taxon>
    </lineage>
</organism>
<dbReference type="InterPro" id="IPR006439">
    <property type="entry name" value="HAD-SF_hydro_IA"/>
</dbReference>
<sequence>MKFEYLFSDCDGVIIDSEIIAARVMVKYINNFGVKIDLEEYLRTCSGKTFSGIMQSLSAKYDIPLKENFVEEITDLYMAAATKEEKAIDGVKKAFEAISLPKAIISNGYKEQINHSVDFCQLREQFEDRVFSGVEDVEFPKPAPDIYLYAAQKMGLKPENIIVIEDSKSGAKSAVEAGMYVIGFTGASHILEGHDQVLLSLGVKHVIQNMSELPPLIDEICTE</sequence>
<evidence type="ECO:0000256" key="1">
    <source>
        <dbReference type="ARBA" id="ARBA00001946"/>
    </source>
</evidence>
<dbReference type="NCBIfam" id="TIGR01509">
    <property type="entry name" value="HAD-SF-IA-v3"/>
    <property type="match status" value="1"/>
</dbReference>
<dbReference type="EMBL" id="JRYR02000001">
    <property type="protein sequence ID" value="OHX68138.1"/>
    <property type="molecule type" value="Genomic_DNA"/>
</dbReference>
<gene>
    <name evidence="5" type="ORF">NH26_18200</name>
</gene>
<comment type="similarity">
    <text evidence="2">Belongs to the HAD-like hydrolase superfamily. CbbY/CbbZ/Gph/YieH family.</text>
</comment>
<dbReference type="SFLD" id="SFLDG01129">
    <property type="entry name" value="C1.5:_HAD__Beta-PGM__Phosphata"/>
    <property type="match status" value="1"/>
</dbReference>
<dbReference type="RefSeq" id="WP_044223316.1">
    <property type="nucleotide sequence ID" value="NZ_JRYR02000001.1"/>
</dbReference>
<keyword evidence="3" id="KW-0479">Metal-binding</keyword>
<dbReference type="Gene3D" id="3.40.50.1000">
    <property type="entry name" value="HAD superfamily/HAD-like"/>
    <property type="match status" value="1"/>
</dbReference>
<evidence type="ECO:0000256" key="4">
    <source>
        <dbReference type="ARBA" id="ARBA00022842"/>
    </source>
</evidence>
<evidence type="ECO:0000313" key="5">
    <source>
        <dbReference type="EMBL" id="OHX68138.1"/>
    </source>
</evidence>
<dbReference type="InterPro" id="IPR041492">
    <property type="entry name" value="HAD_2"/>
</dbReference>
<dbReference type="InterPro" id="IPR036412">
    <property type="entry name" value="HAD-like_sf"/>
</dbReference>
<dbReference type="SUPFAM" id="SSF56784">
    <property type="entry name" value="HAD-like"/>
    <property type="match status" value="1"/>
</dbReference>
<dbReference type="PANTHER" id="PTHR46193">
    <property type="entry name" value="6-PHOSPHOGLUCONATE PHOSPHATASE"/>
    <property type="match status" value="1"/>
</dbReference>
<comment type="caution">
    <text evidence="5">The sequence shown here is derived from an EMBL/GenBank/DDBJ whole genome shotgun (WGS) entry which is preliminary data.</text>
</comment>
<comment type="cofactor">
    <cofactor evidence="1">
        <name>Mg(2+)</name>
        <dbReference type="ChEBI" id="CHEBI:18420"/>
    </cofactor>
</comment>
<keyword evidence="6" id="KW-1185">Reference proteome</keyword>
<evidence type="ECO:0008006" key="7">
    <source>
        <dbReference type="Google" id="ProtNLM"/>
    </source>
</evidence>
<evidence type="ECO:0000313" key="6">
    <source>
        <dbReference type="Proteomes" id="UP000179797"/>
    </source>
</evidence>
<dbReference type="GO" id="GO:0003824">
    <property type="term" value="F:catalytic activity"/>
    <property type="evidence" value="ECO:0007669"/>
    <property type="project" value="UniProtKB-ARBA"/>
</dbReference>